<dbReference type="Proteomes" id="UP000034292">
    <property type="component" value="Unassembled WGS sequence"/>
</dbReference>
<organism evidence="4 5">
    <name type="scientific">Candidatus Curtissbacteria bacterium GW2011_GWA1_40_9</name>
    <dbReference type="NCBI Taxonomy" id="1618408"/>
    <lineage>
        <taxon>Bacteria</taxon>
        <taxon>Candidatus Curtissiibacteriota</taxon>
    </lineage>
</organism>
<accession>A0A0G0W1C0</accession>
<dbReference type="InterPro" id="IPR011611">
    <property type="entry name" value="PfkB_dom"/>
</dbReference>
<evidence type="ECO:0000256" key="1">
    <source>
        <dbReference type="ARBA" id="ARBA00022679"/>
    </source>
</evidence>
<dbReference type="STRING" id="1618408.UU23_C0003G0018"/>
<reference evidence="4 5" key="1">
    <citation type="journal article" date="2015" name="Nature">
        <title>rRNA introns, odd ribosomes, and small enigmatic genomes across a large radiation of phyla.</title>
        <authorList>
            <person name="Brown C.T."/>
            <person name="Hug L.A."/>
            <person name="Thomas B.C."/>
            <person name="Sharon I."/>
            <person name="Castelle C.J."/>
            <person name="Singh A."/>
            <person name="Wilkins M.J."/>
            <person name="Williams K.H."/>
            <person name="Banfield J.F."/>
        </authorList>
    </citation>
    <scope>NUCLEOTIDE SEQUENCE [LARGE SCALE GENOMIC DNA]</scope>
</reference>
<name>A0A0G0W1C0_9BACT</name>
<dbReference type="Gene3D" id="3.40.1190.20">
    <property type="match status" value="1"/>
</dbReference>
<keyword evidence="1" id="KW-0808">Transferase</keyword>
<dbReference type="GO" id="GO:0016301">
    <property type="term" value="F:kinase activity"/>
    <property type="evidence" value="ECO:0007669"/>
    <property type="project" value="UniProtKB-KW"/>
</dbReference>
<evidence type="ECO:0000313" key="4">
    <source>
        <dbReference type="EMBL" id="KKR78120.1"/>
    </source>
</evidence>
<dbReference type="PANTHER" id="PTHR10584:SF166">
    <property type="entry name" value="RIBOKINASE"/>
    <property type="match status" value="1"/>
</dbReference>
<dbReference type="EMBL" id="LBZV01000003">
    <property type="protein sequence ID" value="KKR78120.1"/>
    <property type="molecule type" value="Genomic_DNA"/>
</dbReference>
<evidence type="ECO:0000256" key="2">
    <source>
        <dbReference type="ARBA" id="ARBA00022777"/>
    </source>
</evidence>
<keyword evidence="2" id="KW-0418">Kinase</keyword>
<evidence type="ECO:0000313" key="5">
    <source>
        <dbReference type="Proteomes" id="UP000034292"/>
    </source>
</evidence>
<protein>
    <recommendedName>
        <fullName evidence="3">Carbohydrate kinase PfkB domain-containing protein</fullName>
    </recommendedName>
</protein>
<dbReference type="AlphaFoldDB" id="A0A0G0W1C0"/>
<comment type="caution">
    <text evidence="4">The sequence shown here is derived from an EMBL/GenBank/DDBJ whole genome shotgun (WGS) entry which is preliminary data.</text>
</comment>
<feature type="domain" description="Carbohydrate kinase PfkB" evidence="3">
    <location>
        <begin position="28"/>
        <end position="310"/>
    </location>
</feature>
<dbReference type="PROSITE" id="PS00583">
    <property type="entry name" value="PFKB_KINASES_1"/>
    <property type="match status" value="1"/>
</dbReference>
<dbReference type="SUPFAM" id="SSF53613">
    <property type="entry name" value="Ribokinase-like"/>
    <property type="match status" value="1"/>
</dbReference>
<dbReference type="Pfam" id="PF00294">
    <property type="entry name" value="PfkB"/>
    <property type="match status" value="1"/>
</dbReference>
<dbReference type="InterPro" id="IPR002173">
    <property type="entry name" value="Carboh/pur_kinase_PfkB_CS"/>
</dbReference>
<proteinExistence type="predicted"/>
<dbReference type="PANTHER" id="PTHR10584">
    <property type="entry name" value="SUGAR KINASE"/>
    <property type="match status" value="1"/>
</dbReference>
<gene>
    <name evidence="4" type="ORF">UU23_C0003G0018</name>
</gene>
<evidence type="ECO:0000259" key="3">
    <source>
        <dbReference type="Pfam" id="PF00294"/>
    </source>
</evidence>
<sequence length="332" mass="36687">MNTQPVFDLITIGDSTIDTFIKIHDAAVECDINHEECKLCVRYGDKIPVEAISRAVAGNAANVSTASAKLGFNVAVYTNLGNDSEGELIKKTLEAAGVSNEYIVVDKDKGSNTSVIITFQGERTAFVYHQPWFYRLPNLKSAKWVYFTSVAETFIDSNLVDEIAHYIDKTGARLAFSPGTLQIKTNIKRYPKTLERCELLACNLEEAKRILEIDVTESVDTHDLISKLHLLGPKIILVTDGEEGSYASDGMHVFKAGIFPTQIVEKTGAGDAYCAAFISALILGETLKEAMIWGTINAANTLRYIGPQNGQMSRDQLMRYRKTVPEMVARDF</sequence>
<dbReference type="InterPro" id="IPR029056">
    <property type="entry name" value="Ribokinase-like"/>
</dbReference>